<dbReference type="GO" id="GO:0003841">
    <property type="term" value="F:1-acylglycerol-3-phosphate O-acyltransferase activity"/>
    <property type="evidence" value="ECO:0007669"/>
    <property type="project" value="TreeGrafter"/>
</dbReference>
<evidence type="ECO:0000313" key="5">
    <source>
        <dbReference type="Proteomes" id="UP000228711"/>
    </source>
</evidence>
<keyword evidence="1" id="KW-0808">Transferase</keyword>
<keyword evidence="2" id="KW-0012">Acyltransferase</keyword>
<feature type="domain" description="Phospholipid/glycerol acyltransferase" evidence="3">
    <location>
        <begin position="39"/>
        <end position="154"/>
    </location>
</feature>
<evidence type="ECO:0000313" key="4">
    <source>
        <dbReference type="EMBL" id="PIS41456.1"/>
    </source>
</evidence>
<dbReference type="SUPFAM" id="SSF69593">
    <property type="entry name" value="Glycerol-3-phosphate (1)-acyltransferase"/>
    <property type="match status" value="1"/>
</dbReference>
<dbReference type="PANTHER" id="PTHR10434:SF11">
    <property type="entry name" value="1-ACYL-SN-GLYCEROL-3-PHOSPHATE ACYLTRANSFERASE"/>
    <property type="match status" value="1"/>
</dbReference>
<comment type="caution">
    <text evidence="4">The sequence shown here is derived from an EMBL/GenBank/DDBJ whole genome shotgun (WGS) entry which is preliminary data.</text>
</comment>
<dbReference type="EMBL" id="PEXV01000102">
    <property type="protein sequence ID" value="PIS41456.1"/>
    <property type="molecule type" value="Genomic_DNA"/>
</dbReference>
<dbReference type="AlphaFoldDB" id="A0A2H0YSQ1"/>
<dbReference type="Proteomes" id="UP000228711">
    <property type="component" value="Unassembled WGS sequence"/>
</dbReference>
<reference evidence="5" key="1">
    <citation type="submission" date="2017-09" db="EMBL/GenBank/DDBJ databases">
        <title>Depth-based differentiation of microbial function through sediment-hosted aquifers and enrichment of novel symbionts in the deep terrestrial subsurface.</title>
        <authorList>
            <person name="Probst A.J."/>
            <person name="Ladd B."/>
            <person name="Jarett J.K."/>
            <person name="Geller-Mcgrath D.E."/>
            <person name="Sieber C.M.K."/>
            <person name="Emerson J.B."/>
            <person name="Anantharaman K."/>
            <person name="Thomas B.C."/>
            <person name="Malmstrom R."/>
            <person name="Stieglmeier M."/>
            <person name="Klingl A."/>
            <person name="Woyke T."/>
            <person name="Ryan C.M."/>
            <person name="Banfield J.F."/>
        </authorList>
    </citation>
    <scope>NUCLEOTIDE SEQUENCE [LARGE SCALE GENOMIC DNA]</scope>
</reference>
<organism evidence="4 5">
    <name type="scientific">Candidatus Kerfeldbacteria bacterium CG08_land_8_20_14_0_20_42_7</name>
    <dbReference type="NCBI Taxonomy" id="2014245"/>
    <lineage>
        <taxon>Bacteria</taxon>
        <taxon>Candidatus Kerfeldiibacteriota</taxon>
    </lineage>
</organism>
<dbReference type="SMART" id="SM00563">
    <property type="entry name" value="PlsC"/>
    <property type="match status" value="1"/>
</dbReference>
<evidence type="ECO:0000256" key="2">
    <source>
        <dbReference type="ARBA" id="ARBA00023315"/>
    </source>
</evidence>
<evidence type="ECO:0000256" key="1">
    <source>
        <dbReference type="ARBA" id="ARBA00022679"/>
    </source>
</evidence>
<proteinExistence type="predicted"/>
<dbReference type="GO" id="GO:0006654">
    <property type="term" value="P:phosphatidic acid biosynthetic process"/>
    <property type="evidence" value="ECO:0007669"/>
    <property type="project" value="TreeGrafter"/>
</dbReference>
<dbReference type="InterPro" id="IPR002123">
    <property type="entry name" value="Plipid/glycerol_acylTrfase"/>
</dbReference>
<dbReference type="CDD" id="cd07989">
    <property type="entry name" value="LPLAT_AGPAT-like"/>
    <property type="match status" value="1"/>
</dbReference>
<gene>
    <name evidence="4" type="ORF">COT25_02985</name>
</gene>
<dbReference type="Pfam" id="PF01553">
    <property type="entry name" value="Acyltransferase"/>
    <property type="match status" value="1"/>
</dbReference>
<accession>A0A2H0YSQ1</accession>
<name>A0A2H0YSQ1_9BACT</name>
<evidence type="ECO:0000259" key="3">
    <source>
        <dbReference type="SMART" id="SM00563"/>
    </source>
</evidence>
<protein>
    <recommendedName>
        <fullName evidence="3">Phospholipid/glycerol acyltransferase domain-containing protein</fullName>
    </recommendedName>
</protein>
<dbReference type="PANTHER" id="PTHR10434">
    <property type="entry name" value="1-ACYL-SN-GLYCEROL-3-PHOSPHATE ACYLTRANSFERASE"/>
    <property type="match status" value="1"/>
</dbReference>
<sequence length="218" mass="25162">MDETIKDYPAFYRKFIMPKFRKRISCVTGLGRLPTHGPYIIAANHIGSFDPPMIVSTVNQHTKQLIYFVTEQFVVNILGLRRAVERMGMIPKREQHRNECLEYAREHLEKGRIVGIFVEGMRNESPALLRGKSGAARLALWSKAPVYPVGFKGPGNWSIKQTTRLWFRGMNPPAEIHFGEPLTFPEFYDKEITYDMLRTITVRIMKALEPLSGKIYPY</sequence>